<dbReference type="InterPro" id="IPR003395">
    <property type="entry name" value="RecF/RecN/SMC_N"/>
</dbReference>
<comment type="similarity">
    <text evidence="3">Belongs to the SMC family.</text>
</comment>
<dbReference type="InterPro" id="IPR036277">
    <property type="entry name" value="SMC_hinge_sf"/>
</dbReference>
<comment type="caution">
    <text evidence="7">The sequence shown here is derived from an EMBL/GenBank/DDBJ whole genome shotgun (WGS) entry which is preliminary data.</text>
</comment>
<dbReference type="Proteomes" id="UP001055712">
    <property type="component" value="Unassembled WGS sequence"/>
</dbReference>
<feature type="region of interest" description="Disordered" evidence="5">
    <location>
        <begin position="681"/>
        <end position="701"/>
    </location>
</feature>
<dbReference type="EMBL" id="SIDB01000002">
    <property type="protein sequence ID" value="KAI3436873.1"/>
    <property type="molecule type" value="Genomic_DNA"/>
</dbReference>
<dbReference type="SUPFAM" id="SSF52540">
    <property type="entry name" value="P-loop containing nucleoside triphosphate hydrolases"/>
    <property type="match status" value="1"/>
</dbReference>
<dbReference type="GO" id="GO:0016887">
    <property type="term" value="F:ATP hydrolysis activity"/>
    <property type="evidence" value="ECO:0007669"/>
    <property type="project" value="InterPro"/>
</dbReference>
<accession>A0A9D4Z1E4</accession>
<evidence type="ECO:0000256" key="1">
    <source>
        <dbReference type="ARBA" id="ARBA00004123"/>
    </source>
</evidence>
<feature type="region of interest" description="Disordered" evidence="5">
    <location>
        <begin position="1304"/>
        <end position="1324"/>
    </location>
</feature>
<dbReference type="SUPFAM" id="SSF75553">
    <property type="entry name" value="Smc hinge domain"/>
    <property type="match status" value="1"/>
</dbReference>
<dbReference type="PANTHER" id="PTHR18937">
    <property type="entry name" value="STRUCTURAL MAINTENANCE OF CHROMOSOMES SMC FAMILY MEMBER"/>
    <property type="match status" value="1"/>
</dbReference>
<name>A0A9D4Z1E4_CHLVU</name>
<feature type="domain" description="RecF/RecN/SMC N-terminal" evidence="6">
    <location>
        <begin position="15"/>
        <end position="93"/>
    </location>
</feature>
<feature type="domain" description="RecF/RecN/SMC N-terminal" evidence="6">
    <location>
        <begin position="562"/>
        <end position="1493"/>
    </location>
</feature>
<feature type="coiled-coil region" evidence="4">
    <location>
        <begin position="303"/>
        <end position="375"/>
    </location>
</feature>
<dbReference type="PIRSF" id="PIRSF005719">
    <property type="entry name" value="SMC"/>
    <property type="match status" value="1"/>
</dbReference>
<dbReference type="InterPro" id="IPR024704">
    <property type="entry name" value="SMC"/>
</dbReference>
<dbReference type="GO" id="GO:0005634">
    <property type="term" value="C:nucleus"/>
    <property type="evidence" value="ECO:0007669"/>
    <property type="project" value="UniProtKB-SubCell"/>
</dbReference>
<keyword evidence="2 4" id="KW-0175">Coiled coil</keyword>
<gene>
    <name evidence="7" type="ORF">D9Q98_006283</name>
</gene>
<evidence type="ECO:0000313" key="7">
    <source>
        <dbReference type="EMBL" id="KAI3436873.1"/>
    </source>
</evidence>
<feature type="compositionally biased region" description="Acidic residues" evidence="5">
    <location>
        <begin position="1132"/>
        <end position="1145"/>
    </location>
</feature>
<keyword evidence="8" id="KW-1185">Reference proteome</keyword>
<sequence>MQQHHENGVCRRVVLRAVELEGFKCYAERVLVGDPFGPFTAICGPNGTGKSVVGEAIAFALGGNARMMRARSLAALVNASPGISAAVVTLHLDILPQQSTSPGPTMPSDSGTEGSAVLNTATPLPPAATAPVGRLLIRRRVNRAGRSDFAVLESAADGARGAEAAGSGDDGQAAAGQLACGEWQAVGPEALRGLLAPLGIQAEAVDRRVAALGRVFVVTQQRQAVQVQDPAALAAFLELLIGTQGLEQEAAAVGREAAAVAAQYDEVEEGLAGLEARRRQLAPEVARWRRYCEEASRHQQRRVQVLAQQARSLHRQEAALQRQAGELEGSVAQHAADQAAAKAAADRVLAARSEATRELREAERLQAQAAEAAAAAHLLAAKLGVQLRAAEAAAAGGDGGRAGKQLAVRLRSAEVEVDRLSGLLVGLARQAGRLQGEEELAQAELLRVKAALGTPDGGAEPAAELCAAEQRVQQVTAQQAALQLQREGAETRVAAAEHAARALSAAMAQQHLQQQQAEQAVEQLQHQAQARQSLLDEAGERARAARQQQYQHQAHAQQVAAALGTAQAQLTQLERQASHPLHPPSDQSGRQTADQAVAALAAAAGTGSFHGRLHSVMRLVPSQAAVAGRAVNLVLAESVGLASCLVVADRAAALAAVAHVHSHRVGLATCKILSELQVAAGQQPGPHQDMEQAGGGAGSSGPALRPLASFVQANPQVPGGAALVVHLLGGWWLAPNLKTALAAVQQDRVPTSTAGRGSRRRRNIVTVQGDVLKGDGEMVAAHAPSPHLRPYLLSTACAPPGGGTAGTTSLPAPGSKEAAEAEEAEARQQVALLQGQEAEARQLAGNAASLADEVAAELAQLQQQQQTGAGQLATAQHRLHQLQGVGLKLARQAQRAEQARSELANARRQQDEAELAFAALRAQLAEAEAQLAAAKAAHLQHMASSTACRTLLDAQTVLEALKRQREDLHVQHTAAEAALAAATRQHRRLQAAQLAVDAAAAQARQLGQQVADAEGQGRRLEEEQQSAAAAAGLHRRQAALLEAEWGAAIKRHQDVTGRLQAQQVALRKLHRERQRRQQQLGEVKAALASAAAAATDGCGEGGRGTPSAGCEVEEGRSEGACSGAGKGAQHVEEEEGEEEKGEEQDLPSRQRLRRGSSGGASREAPASTRSAPSPAAAGDSSKGRAPRTSTAAAAPRSGVKRRQAQPCSDGSSSDEGRPAPAPAASAVRKGAGSNGACATIGGRRPPRAARRTRVRQQSGSEAEAESGGKRQGGGGDPAAGWDEEELEAALQELEVEGRRLQALRDTTNPGAPSEDAAVQSRLEQGEEELDRLAGALGVLQGRQGSLQVERYQRFHAALTSVNGSLTGIYSRLTGGQGDAYCSYANDVLGAFTEGVTFHVRPDRQRWRPFGSLSGGQQALATLALCFALQAAAPSPFYFFDEIDCALDTVNASRVADLIAAQQGSSGGAQFLVVSHKPQVYERAGCLVGVYSGRRASHAVTLHVAAGADEAC</sequence>
<evidence type="ECO:0000256" key="4">
    <source>
        <dbReference type="SAM" id="Coils"/>
    </source>
</evidence>
<dbReference type="GO" id="GO:0005694">
    <property type="term" value="C:chromosome"/>
    <property type="evidence" value="ECO:0007669"/>
    <property type="project" value="InterPro"/>
</dbReference>
<feature type="region of interest" description="Disordered" evidence="5">
    <location>
        <begin position="1095"/>
        <end position="1280"/>
    </location>
</feature>
<comment type="subcellular location">
    <subcellularLocation>
        <location evidence="1 3">Nucleus</location>
    </subcellularLocation>
</comment>
<feature type="compositionally biased region" description="Basic residues" evidence="5">
    <location>
        <begin position="1244"/>
        <end position="1254"/>
    </location>
</feature>
<evidence type="ECO:0000259" key="6">
    <source>
        <dbReference type="Pfam" id="PF02463"/>
    </source>
</evidence>
<keyword evidence="3" id="KW-0539">Nucleus</keyword>
<dbReference type="Pfam" id="PF02463">
    <property type="entry name" value="SMC_N"/>
    <property type="match status" value="2"/>
</dbReference>
<evidence type="ECO:0000256" key="3">
    <source>
        <dbReference type="PIRNR" id="PIRNR005719"/>
    </source>
</evidence>
<proteinExistence type="inferred from homology"/>
<dbReference type="OrthoDB" id="5575062at2759"/>
<feature type="compositionally biased region" description="Low complexity" evidence="5">
    <location>
        <begin position="1159"/>
        <end position="1197"/>
    </location>
</feature>
<reference evidence="7" key="1">
    <citation type="journal article" date="2019" name="Plant J.">
        <title>Chlorella vulgaris genome assembly and annotation reveals the molecular basis for metabolic acclimation to high light conditions.</title>
        <authorList>
            <person name="Cecchin M."/>
            <person name="Marcolungo L."/>
            <person name="Rossato M."/>
            <person name="Girolomoni L."/>
            <person name="Cosentino E."/>
            <person name="Cuine S."/>
            <person name="Li-Beisson Y."/>
            <person name="Delledonne M."/>
            <person name="Ballottari M."/>
        </authorList>
    </citation>
    <scope>NUCLEOTIDE SEQUENCE</scope>
    <source>
        <strain evidence="7">211/11P</strain>
    </source>
</reference>
<reference evidence="7" key="2">
    <citation type="submission" date="2020-11" db="EMBL/GenBank/DDBJ databases">
        <authorList>
            <person name="Cecchin M."/>
            <person name="Marcolungo L."/>
            <person name="Rossato M."/>
            <person name="Girolomoni L."/>
            <person name="Cosentino E."/>
            <person name="Cuine S."/>
            <person name="Li-Beisson Y."/>
            <person name="Delledonne M."/>
            <person name="Ballottari M."/>
        </authorList>
    </citation>
    <scope>NUCLEOTIDE SEQUENCE</scope>
    <source>
        <strain evidence="7">211/11P</strain>
        <tissue evidence="7">Whole cell</tissue>
    </source>
</reference>
<evidence type="ECO:0000313" key="8">
    <source>
        <dbReference type="Proteomes" id="UP001055712"/>
    </source>
</evidence>
<dbReference type="GO" id="GO:0005524">
    <property type="term" value="F:ATP binding"/>
    <property type="evidence" value="ECO:0007669"/>
    <property type="project" value="InterPro"/>
</dbReference>
<dbReference type="InterPro" id="IPR027417">
    <property type="entry name" value="P-loop_NTPase"/>
</dbReference>
<protein>
    <recommendedName>
        <fullName evidence="3">Structural maintenance of chromosomes protein</fullName>
    </recommendedName>
</protein>
<feature type="coiled-coil region" evidence="4">
    <location>
        <begin position="507"/>
        <end position="576"/>
    </location>
</feature>
<feature type="region of interest" description="Disordered" evidence="5">
    <location>
        <begin position="799"/>
        <end position="821"/>
    </location>
</feature>
<evidence type="ECO:0000256" key="5">
    <source>
        <dbReference type="SAM" id="MobiDB-lite"/>
    </source>
</evidence>
<evidence type="ECO:0000256" key="2">
    <source>
        <dbReference type="ARBA" id="ARBA00023054"/>
    </source>
</evidence>
<dbReference type="GO" id="GO:0051276">
    <property type="term" value="P:chromosome organization"/>
    <property type="evidence" value="ECO:0007669"/>
    <property type="project" value="InterPro"/>
</dbReference>
<organism evidence="7 8">
    <name type="scientific">Chlorella vulgaris</name>
    <name type="common">Green alga</name>
    <dbReference type="NCBI Taxonomy" id="3077"/>
    <lineage>
        <taxon>Eukaryota</taxon>
        <taxon>Viridiplantae</taxon>
        <taxon>Chlorophyta</taxon>
        <taxon>core chlorophytes</taxon>
        <taxon>Trebouxiophyceae</taxon>
        <taxon>Chlorellales</taxon>
        <taxon>Chlorellaceae</taxon>
        <taxon>Chlorella clade</taxon>
        <taxon>Chlorella</taxon>
    </lineage>
</organism>
<dbReference type="Gene3D" id="3.40.50.300">
    <property type="entry name" value="P-loop containing nucleotide triphosphate hydrolases"/>
    <property type="match status" value="2"/>
</dbReference>